<keyword evidence="2" id="KW-1185">Reference proteome</keyword>
<evidence type="ECO:0000313" key="2">
    <source>
        <dbReference type="Proteomes" id="UP000733744"/>
    </source>
</evidence>
<evidence type="ECO:0000313" key="1">
    <source>
        <dbReference type="EMBL" id="TRX00459.1"/>
    </source>
</evidence>
<sequence>MAKCPVCDSRKGKRQCVVANGLVCSLCCGTIRKEESCLNCSYYQKPKRKYNEVPSFTTNQIHESAELMGYSDAIEGAFYAYDIENNKILKDADASKILELLIDKYHFKDAEINCDSPFLLAGFNFVDAVIGKELAGIDELVLVKVLSILNVVVKKLSKTGKEYMNVIHKYLGEKLASDTST</sequence>
<dbReference type="EMBL" id="RYFG02000026">
    <property type="protein sequence ID" value="TRX00459.1"/>
    <property type="molecule type" value="Genomic_DNA"/>
</dbReference>
<proteinExistence type="predicted"/>
<comment type="caution">
    <text evidence="1">The sequence shown here is derived from an EMBL/GenBank/DDBJ whole genome shotgun (WGS) entry which is preliminary data.</text>
</comment>
<accession>A0ABY3CCX6</accession>
<organism evidence="1 2">
    <name type="scientific">Candidatus Methylobacter oryzae</name>
    <dbReference type="NCBI Taxonomy" id="2497749"/>
    <lineage>
        <taxon>Bacteria</taxon>
        <taxon>Pseudomonadati</taxon>
        <taxon>Pseudomonadota</taxon>
        <taxon>Gammaproteobacteria</taxon>
        <taxon>Methylococcales</taxon>
        <taxon>Methylococcaceae</taxon>
        <taxon>Methylobacter</taxon>
    </lineage>
</organism>
<reference evidence="1 2" key="1">
    <citation type="journal article" date="2019" name="Antonie Van Leeuwenhoek">
        <title>Description of 'Ca. Methylobacter oryzae' KRF1, a novel species from the environmentally important Methylobacter clade 2.</title>
        <authorList>
            <person name="Khatri K."/>
            <person name="Mohite J.A."/>
            <person name="Pandit P.S."/>
            <person name="Bahulikar R."/>
            <person name="Rahalkar M.C."/>
        </authorList>
    </citation>
    <scope>NUCLEOTIDE SEQUENCE [LARGE SCALE GENOMIC DNA]</scope>
    <source>
        <strain evidence="1 2">KRF1</strain>
    </source>
</reference>
<protein>
    <submittedName>
        <fullName evidence="1">Uncharacterized protein</fullName>
    </submittedName>
</protein>
<gene>
    <name evidence="1" type="ORF">EKO24_005605</name>
</gene>
<name>A0ABY3CCX6_9GAMM</name>
<dbReference type="RefSeq" id="WP_127027251.1">
    <property type="nucleotide sequence ID" value="NZ_RYFG02000026.1"/>
</dbReference>
<dbReference type="Proteomes" id="UP000733744">
    <property type="component" value="Unassembled WGS sequence"/>
</dbReference>